<evidence type="ECO:0000313" key="3">
    <source>
        <dbReference type="Proteomes" id="UP000269708"/>
    </source>
</evidence>
<dbReference type="EMBL" id="RKQN01000002">
    <property type="protein sequence ID" value="RPE79544.1"/>
    <property type="molecule type" value="Genomic_DNA"/>
</dbReference>
<evidence type="ECO:0000256" key="1">
    <source>
        <dbReference type="SAM" id="SignalP"/>
    </source>
</evidence>
<evidence type="ECO:0000313" key="2">
    <source>
        <dbReference type="EMBL" id="RPE79544.1"/>
    </source>
</evidence>
<comment type="caution">
    <text evidence="2">The sequence shown here is derived from an EMBL/GenBank/DDBJ whole genome shotgun (WGS) entry which is preliminary data.</text>
</comment>
<gene>
    <name evidence="2" type="ORF">EDC50_1364</name>
</gene>
<feature type="signal peptide" evidence="1">
    <location>
        <begin position="1"/>
        <end position="27"/>
    </location>
</feature>
<dbReference type="PROSITE" id="PS51257">
    <property type="entry name" value="PROKAR_LIPOPROTEIN"/>
    <property type="match status" value="1"/>
</dbReference>
<feature type="chain" id="PRO_5017947973" description="Lipoprotein" evidence="1">
    <location>
        <begin position="28"/>
        <end position="296"/>
    </location>
</feature>
<protein>
    <recommendedName>
        <fullName evidence="4">Lipoprotein</fullName>
    </recommendedName>
</protein>
<proteinExistence type="predicted"/>
<keyword evidence="1" id="KW-0732">Signal</keyword>
<reference evidence="2 3" key="1">
    <citation type="submission" date="2018-11" db="EMBL/GenBank/DDBJ databases">
        <title>Genomic Encyclopedia of Type Strains, Phase IV (KMG-IV): sequencing the most valuable type-strain genomes for metagenomic binning, comparative biology and taxonomic classification.</title>
        <authorList>
            <person name="Goeker M."/>
        </authorList>
    </citation>
    <scope>NUCLEOTIDE SEQUENCE [LARGE SCALE GENOMIC DNA]</scope>
    <source>
        <strain evidence="2 3">DSM 25623</strain>
    </source>
</reference>
<accession>A0A3N4W2X2</accession>
<dbReference type="RefSeq" id="WP_123769740.1">
    <property type="nucleotide sequence ID" value="NZ_RKQN01000002.1"/>
</dbReference>
<dbReference type="Proteomes" id="UP000269708">
    <property type="component" value="Unassembled WGS sequence"/>
</dbReference>
<name>A0A3N4W2X2_9GAMM</name>
<organism evidence="2 3">
    <name type="scientific">Vulcaniibacterium tengchongense</name>
    <dbReference type="NCBI Taxonomy" id="1273429"/>
    <lineage>
        <taxon>Bacteria</taxon>
        <taxon>Pseudomonadati</taxon>
        <taxon>Pseudomonadota</taxon>
        <taxon>Gammaproteobacteria</taxon>
        <taxon>Lysobacterales</taxon>
        <taxon>Lysobacteraceae</taxon>
        <taxon>Vulcaniibacterium</taxon>
    </lineage>
</organism>
<evidence type="ECO:0008006" key="4">
    <source>
        <dbReference type="Google" id="ProtNLM"/>
    </source>
</evidence>
<sequence length="296" mass="31418">MTNRLPRFRAACMIAASLCLPFGSGCAADADDAARAAQAAARAAEAAADAASAGTDAAPAPSAPADPALRASLVGRWAMDEDEREELDSDLELRADGRYEFRLRFAGAERRQHGRWRLLGREAVALAPESSDALALATGRAYTAEELRQAAAAGSLEQAVALGLVPAGPWLMQQPATAGEPVSITLSDPLVGVAAPGAAVAIEFADGRTVEASRVAGNEFELRPDPARAPPRRIGVRFARDRDYRWLALSGPLRRYYALLFDACEAGHCGSPPVLLITRQRGERALNAGFGLYRRR</sequence>
<keyword evidence="3" id="KW-1185">Reference proteome</keyword>
<dbReference type="AlphaFoldDB" id="A0A3N4W2X2"/>